<gene>
    <name evidence="7" type="primary">TF3C5</name>
</gene>
<dbReference type="InterPro" id="IPR019136">
    <property type="entry name" value="TF_IIIC_su-5_HTH"/>
</dbReference>
<dbReference type="PANTHER" id="PTHR13230">
    <property type="entry name" value="GENERAL TRANSCRIPTION FACTOR IIIC, POLYPEPTIDE 5"/>
    <property type="match status" value="1"/>
</dbReference>
<dbReference type="GO" id="GO:0000127">
    <property type="term" value="C:transcription factor TFIIIC complex"/>
    <property type="evidence" value="ECO:0007669"/>
    <property type="project" value="InterPro"/>
</dbReference>
<dbReference type="GO" id="GO:0005634">
    <property type="term" value="C:nucleus"/>
    <property type="evidence" value="ECO:0007669"/>
    <property type="project" value="UniProtKB-SubCell"/>
</dbReference>
<dbReference type="Pfam" id="PF09734">
    <property type="entry name" value="Tau95"/>
    <property type="match status" value="1"/>
</dbReference>
<evidence type="ECO:0000256" key="4">
    <source>
        <dbReference type="ARBA" id="ARBA00023242"/>
    </source>
</evidence>
<dbReference type="InterPro" id="IPR041499">
    <property type="entry name" value="Tfc1/Sfc1_N"/>
</dbReference>
<dbReference type="GO" id="GO:0001002">
    <property type="term" value="F:RNA polymerase III type 1 promoter sequence-specific DNA binding"/>
    <property type="evidence" value="ECO:0007669"/>
    <property type="project" value="TreeGrafter"/>
</dbReference>
<feature type="domain" description="Transcription factor IIIC subunit 5 HTH" evidence="5">
    <location>
        <begin position="154"/>
        <end position="298"/>
    </location>
</feature>
<evidence type="ECO:0000259" key="6">
    <source>
        <dbReference type="Pfam" id="PF17682"/>
    </source>
</evidence>
<dbReference type="InterPro" id="IPR042536">
    <property type="entry name" value="TFIIIC_tauA_Sfc1"/>
</dbReference>
<keyword evidence="4" id="KW-0539">Nucleus</keyword>
<evidence type="ECO:0000256" key="3">
    <source>
        <dbReference type="ARBA" id="ARBA00023163"/>
    </source>
</evidence>
<keyword evidence="2" id="KW-0238">DNA-binding</keyword>
<accession>A0A034VQI9</accession>
<evidence type="ECO:0000313" key="7">
    <source>
        <dbReference type="EMBL" id="JAC44699.1"/>
    </source>
</evidence>
<dbReference type="InterPro" id="IPR040454">
    <property type="entry name" value="TF_IIIC_Tfc1/Sfc1"/>
</dbReference>
<proteinExistence type="predicted"/>
<evidence type="ECO:0000256" key="2">
    <source>
        <dbReference type="ARBA" id="ARBA00023125"/>
    </source>
</evidence>
<feature type="domain" description="Transcription factor IIIC subunit Tfc1/Sfc1 triple barrel" evidence="6">
    <location>
        <begin position="16"/>
        <end position="115"/>
    </location>
</feature>
<protein>
    <submittedName>
        <fullName evidence="7">General transcription factor 3C polypeptide 5</fullName>
    </submittedName>
</protein>
<evidence type="ECO:0000259" key="5">
    <source>
        <dbReference type="Pfam" id="PF09734"/>
    </source>
</evidence>
<dbReference type="EMBL" id="GAKP01014253">
    <property type="protein sequence ID" value="JAC44699.1"/>
    <property type="molecule type" value="Transcribed_RNA"/>
</dbReference>
<dbReference type="GO" id="GO:0006384">
    <property type="term" value="P:transcription initiation at RNA polymerase III promoter"/>
    <property type="evidence" value="ECO:0007669"/>
    <property type="project" value="InterPro"/>
</dbReference>
<dbReference type="AlphaFoldDB" id="A0A034VQI9"/>
<organism evidence="7">
    <name type="scientific">Bactrocera dorsalis</name>
    <name type="common">Oriental fruit fly</name>
    <name type="synonym">Dacus dorsalis</name>
    <dbReference type="NCBI Taxonomy" id="27457"/>
    <lineage>
        <taxon>Eukaryota</taxon>
        <taxon>Metazoa</taxon>
        <taxon>Ecdysozoa</taxon>
        <taxon>Arthropoda</taxon>
        <taxon>Hexapoda</taxon>
        <taxon>Insecta</taxon>
        <taxon>Pterygota</taxon>
        <taxon>Neoptera</taxon>
        <taxon>Endopterygota</taxon>
        <taxon>Diptera</taxon>
        <taxon>Brachycera</taxon>
        <taxon>Muscomorpha</taxon>
        <taxon>Tephritoidea</taxon>
        <taxon>Tephritidae</taxon>
        <taxon>Bactrocera</taxon>
        <taxon>Bactrocera</taxon>
    </lineage>
</organism>
<dbReference type="FunFam" id="3.30.200.160:FF:000002">
    <property type="entry name" value="Transcription factor IIIC, subunit 5"/>
    <property type="match status" value="1"/>
</dbReference>
<sequence>MTTKQVNFSSNKELEVIEYPAKVVNVDKMVETLGGIVNISQSLGCEQKRLELRFHPKNPYNKVTGGDAVQSAGLLISVKVRRSKKNRSSPAEYRLCILGHCKRTFTFNSLCDFQFLPLYKQPNDSNLKFNLSSLLPQSITDTDYFAQTDLPLVSLPQIFARVDTTNSTIFRGDQQDDGQNDVLGVIQKSTYDSRDIVPFSMTDVFPERPDLQTVKRMRIKYVSDEQLQKVKSLFEECPIWTRKGLLYESGVSLEKLKCILPSLSYYFSTGPWRTLYVRYGYDPRKDFKSRYYQTFDYRLRFRSGMSEFVANKKDQLKKQNESPYELSELVQDISYPYFEENKLPRSRQCILRYCDLHMPKIQEMIEKIPSPRTGAICNEKTGWLPAGFDMQVRQIMSNCIKELLRSHYRKGQTHVELDSVDNAEDADAEGDVTFDEDNSDLCREIFDE</sequence>
<dbReference type="Gene3D" id="3.30.200.160">
    <property type="entry name" value="TFIIIC, subcomplex tauA, subunit Sfc1, barrel domain"/>
    <property type="match status" value="1"/>
</dbReference>
<name>A0A034VQI9_BACDO</name>
<keyword evidence="3" id="KW-0804">Transcription</keyword>
<evidence type="ECO:0000256" key="1">
    <source>
        <dbReference type="ARBA" id="ARBA00004123"/>
    </source>
</evidence>
<dbReference type="OrthoDB" id="5598268at2759"/>
<dbReference type="Pfam" id="PF17682">
    <property type="entry name" value="Tau95_N"/>
    <property type="match status" value="1"/>
</dbReference>
<dbReference type="GO" id="GO:0001003">
    <property type="term" value="F:RNA polymerase III type 2 promoter sequence-specific DNA binding"/>
    <property type="evidence" value="ECO:0007669"/>
    <property type="project" value="TreeGrafter"/>
</dbReference>
<comment type="subcellular location">
    <subcellularLocation>
        <location evidence="1">Nucleus</location>
    </subcellularLocation>
</comment>
<dbReference type="PANTHER" id="PTHR13230:SF5">
    <property type="entry name" value="GENERAL TRANSCRIPTION FACTOR 3C POLYPEPTIDE 5"/>
    <property type="match status" value="1"/>
</dbReference>
<reference evidence="7" key="1">
    <citation type="journal article" date="2014" name="BMC Genomics">
        <title>Characterizing the developmental transcriptome of the oriental fruit fly, Bactrocera dorsalis (Diptera: Tephritidae) through comparative genomic analysis with Drosophila melanogaster utilizing modENCODE datasets.</title>
        <authorList>
            <person name="Geib S.M."/>
            <person name="Calla B."/>
            <person name="Hall B."/>
            <person name="Hou S."/>
            <person name="Manoukis N.C."/>
        </authorList>
    </citation>
    <scope>NUCLEOTIDE SEQUENCE</scope>
    <source>
        <strain evidence="7">Punador</strain>
    </source>
</reference>